<dbReference type="eggNOG" id="COG4712">
    <property type="taxonomic scope" value="Bacteria"/>
</dbReference>
<dbReference type="EMBL" id="CP002049">
    <property type="protein sequence ID" value="ADI14859.1"/>
    <property type="molecule type" value="Genomic_DNA"/>
</dbReference>
<evidence type="ECO:0000313" key="2">
    <source>
        <dbReference type="EMBL" id="ADI14859.1"/>
    </source>
</evidence>
<protein>
    <recommendedName>
        <fullName evidence="4">Rad52/22 double-strand break repair protein</fullName>
    </recommendedName>
</protein>
<dbReference type="STRING" id="649638.Trad_1741"/>
<dbReference type="Proteomes" id="UP000000379">
    <property type="component" value="Chromosome"/>
</dbReference>
<gene>
    <name evidence="2" type="ordered locus">Trad_1741</name>
</gene>
<feature type="compositionally biased region" description="Basic and acidic residues" evidence="1">
    <location>
        <begin position="159"/>
        <end position="175"/>
    </location>
</feature>
<evidence type="ECO:0008006" key="4">
    <source>
        <dbReference type="Google" id="ProtNLM"/>
    </source>
</evidence>
<proteinExistence type="predicted"/>
<evidence type="ECO:0000256" key="1">
    <source>
        <dbReference type="SAM" id="MobiDB-lite"/>
    </source>
</evidence>
<accession>D7CQ75</accession>
<dbReference type="KEGG" id="tra:Trad_1741"/>
<reference evidence="2 3" key="2">
    <citation type="journal article" date="2011" name="Stand. Genomic Sci.">
        <title>Complete genome sequence of Truepera radiovictrix type strain (RQ-24).</title>
        <authorList>
            <person name="Ivanova N."/>
            <person name="Rohde C."/>
            <person name="Munk C."/>
            <person name="Nolan M."/>
            <person name="Lucas S."/>
            <person name="Del Rio T.G."/>
            <person name="Tice H."/>
            <person name="Deshpande S."/>
            <person name="Cheng J.F."/>
            <person name="Tapia R."/>
            <person name="Han C."/>
            <person name="Goodwin L."/>
            <person name="Pitluck S."/>
            <person name="Liolios K."/>
            <person name="Mavromatis K."/>
            <person name="Mikhailova N."/>
            <person name="Pati A."/>
            <person name="Chen A."/>
            <person name="Palaniappan K."/>
            <person name="Land M."/>
            <person name="Hauser L."/>
            <person name="Chang Y.J."/>
            <person name="Jeffries C.D."/>
            <person name="Brambilla E."/>
            <person name="Rohde M."/>
            <person name="Goker M."/>
            <person name="Tindall B.J."/>
            <person name="Woyke T."/>
            <person name="Bristow J."/>
            <person name="Eisen J.A."/>
            <person name="Markowitz V."/>
            <person name="Hugenholtz P."/>
            <person name="Kyrpides N.C."/>
            <person name="Klenk H.P."/>
            <person name="Lapidus A."/>
        </authorList>
    </citation>
    <scope>NUCLEOTIDE SEQUENCE [LARGE SCALE GENOMIC DNA]</scope>
    <source>
        <strain evidence="3">DSM 17093 / CIP 108686 / LMG 22925 / RQ-24</strain>
    </source>
</reference>
<name>D7CQ75_TRURR</name>
<organism evidence="2 3">
    <name type="scientific">Truepera radiovictrix (strain DSM 17093 / CIP 108686 / LMG 22925 / RQ-24)</name>
    <dbReference type="NCBI Taxonomy" id="649638"/>
    <lineage>
        <taxon>Bacteria</taxon>
        <taxon>Thermotogati</taxon>
        <taxon>Deinococcota</taxon>
        <taxon>Deinococci</taxon>
        <taxon>Trueperales</taxon>
        <taxon>Trueperaceae</taxon>
        <taxon>Truepera</taxon>
    </lineage>
</organism>
<feature type="region of interest" description="Disordered" evidence="1">
    <location>
        <begin position="146"/>
        <end position="175"/>
    </location>
</feature>
<dbReference type="AlphaFoldDB" id="D7CQ75"/>
<dbReference type="OrthoDB" id="9805874at2"/>
<sequence length="231" mass="24697">MNPAEALERLAAPFPLQALEWRVVRLSPDRLSAQVRPQLRLGAVRERLDAVFGAAGWSNAFAGVGEGAIACTLSCQVAGWTLHRSAVAARAPQGDPESTAESAFVYAAEALGMRPPVSPAHRPWVDYNPEAGEILFEPDLATLSDASEASAAPAPPRADAPRVPEAPREKPAGQRAIDRLIDRLRAEGKGRAVAELVVRYGGYGNDPATAREFYAQLRSLLLDRSNPDEAA</sequence>
<keyword evidence="3" id="KW-1185">Reference proteome</keyword>
<dbReference type="HOGENOM" id="CLU_1199371_0_0_0"/>
<evidence type="ECO:0000313" key="3">
    <source>
        <dbReference type="Proteomes" id="UP000000379"/>
    </source>
</evidence>
<dbReference type="RefSeq" id="WP_013178226.1">
    <property type="nucleotide sequence ID" value="NC_014221.1"/>
</dbReference>
<reference evidence="3" key="1">
    <citation type="submission" date="2010-05" db="EMBL/GenBank/DDBJ databases">
        <title>The complete genome of Truepera radiovictris DSM 17093.</title>
        <authorList>
            <consortium name="US DOE Joint Genome Institute (JGI-PGF)"/>
            <person name="Lucas S."/>
            <person name="Copeland A."/>
            <person name="Lapidus A."/>
            <person name="Glavina del Rio T."/>
            <person name="Dalin E."/>
            <person name="Tice H."/>
            <person name="Bruce D."/>
            <person name="Goodwin L."/>
            <person name="Pitluck S."/>
            <person name="Kyrpides N."/>
            <person name="Mavromatis K."/>
            <person name="Ovchinnikova G."/>
            <person name="Munk A.C."/>
            <person name="Detter J.C."/>
            <person name="Han C."/>
            <person name="Tapia R."/>
            <person name="Land M."/>
            <person name="Hauser L."/>
            <person name="Markowitz V."/>
            <person name="Cheng J.-F."/>
            <person name="Hugenholtz P."/>
            <person name="Woyke T."/>
            <person name="Wu D."/>
            <person name="Tindall B."/>
            <person name="Pomrenke H.G."/>
            <person name="Brambilla E."/>
            <person name="Klenk H.-P."/>
            <person name="Eisen J.A."/>
        </authorList>
    </citation>
    <scope>NUCLEOTIDE SEQUENCE [LARGE SCALE GENOMIC DNA]</scope>
    <source>
        <strain evidence="3">DSM 17093 / CIP 108686 / LMG 22925 / RQ-24</strain>
    </source>
</reference>